<comment type="caution">
    <text evidence="2">The sequence shown here is derived from an EMBL/GenBank/DDBJ whole genome shotgun (WGS) entry which is preliminary data.</text>
</comment>
<protein>
    <submittedName>
        <fullName evidence="2">Uncharacterized protein</fullName>
    </submittedName>
</protein>
<evidence type="ECO:0000313" key="2">
    <source>
        <dbReference type="EMBL" id="KAK7610071.1"/>
    </source>
</evidence>
<sequence length="181" mass="19882">MALPSAFNARCLMQGLGTAIDAVERHQDFNASDPRRSHYSLHCLWDFLQRTRFQLSQIDFAQLDARDATAVALWVEAFGRARMASALMSEPTGFMLQTIMGNPNSPPLDLGAGIQRAGALLMPDTATDQQSLRKTIDLDEMLGFSVRDTVGLGRGHIHRSPSQNTKSRMVERSFSSAGSTP</sequence>
<feature type="compositionally biased region" description="Polar residues" evidence="1">
    <location>
        <begin position="160"/>
        <end position="181"/>
    </location>
</feature>
<dbReference type="EMBL" id="JBBPBF010000020">
    <property type="protein sequence ID" value="KAK7610071.1"/>
    <property type="molecule type" value="Genomic_DNA"/>
</dbReference>
<feature type="region of interest" description="Disordered" evidence="1">
    <location>
        <begin position="153"/>
        <end position="181"/>
    </location>
</feature>
<evidence type="ECO:0000313" key="3">
    <source>
        <dbReference type="Proteomes" id="UP001367316"/>
    </source>
</evidence>
<gene>
    <name evidence="2" type="ORF">JOL62DRAFT_612993</name>
</gene>
<proteinExistence type="predicted"/>
<name>A0ABR1N4C6_9PEZI</name>
<organism evidence="2 3">
    <name type="scientific">Phyllosticta paracitricarpa</name>
    <dbReference type="NCBI Taxonomy" id="2016321"/>
    <lineage>
        <taxon>Eukaryota</taxon>
        <taxon>Fungi</taxon>
        <taxon>Dikarya</taxon>
        <taxon>Ascomycota</taxon>
        <taxon>Pezizomycotina</taxon>
        <taxon>Dothideomycetes</taxon>
        <taxon>Dothideomycetes incertae sedis</taxon>
        <taxon>Botryosphaeriales</taxon>
        <taxon>Phyllostictaceae</taxon>
        <taxon>Phyllosticta</taxon>
    </lineage>
</organism>
<reference evidence="2 3" key="1">
    <citation type="submission" date="2024-04" db="EMBL/GenBank/DDBJ databases">
        <title>Phyllosticta paracitricarpa is synonymous to the EU quarantine fungus P. citricarpa based on phylogenomic analyses.</title>
        <authorList>
            <consortium name="Lawrence Berkeley National Laboratory"/>
            <person name="Van ingen-buijs V.A."/>
            <person name="Van westerhoven A.C."/>
            <person name="Haridas S."/>
            <person name="Skiadas P."/>
            <person name="Martin F."/>
            <person name="Groenewald J.Z."/>
            <person name="Crous P.W."/>
            <person name="Seidl M.F."/>
        </authorList>
    </citation>
    <scope>NUCLEOTIDE SEQUENCE [LARGE SCALE GENOMIC DNA]</scope>
    <source>
        <strain evidence="2 3">CBS 141358</strain>
    </source>
</reference>
<accession>A0ABR1N4C6</accession>
<dbReference type="Proteomes" id="UP001367316">
    <property type="component" value="Unassembled WGS sequence"/>
</dbReference>
<keyword evidence="3" id="KW-1185">Reference proteome</keyword>
<evidence type="ECO:0000256" key="1">
    <source>
        <dbReference type="SAM" id="MobiDB-lite"/>
    </source>
</evidence>